<accession>A0A5J4VJ98</accession>
<dbReference type="InterPro" id="IPR016024">
    <property type="entry name" value="ARM-type_fold"/>
</dbReference>
<comment type="caution">
    <text evidence="1">The sequence shown here is derived from an EMBL/GenBank/DDBJ whole genome shotgun (WGS) entry which is preliminary data.</text>
</comment>
<proteinExistence type="predicted"/>
<evidence type="ECO:0000313" key="2">
    <source>
        <dbReference type="Proteomes" id="UP000324800"/>
    </source>
</evidence>
<dbReference type="EMBL" id="SNRW01006741">
    <property type="protein sequence ID" value="KAA6382516.1"/>
    <property type="molecule type" value="Genomic_DNA"/>
</dbReference>
<dbReference type="InterPro" id="IPR011989">
    <property type="entry name" value="ARM-like"/>
</dbReference>
<protein>
    <submittedName>
        <fullName evidence="1">Uncharacterized protein</fullName>
    </submittedName>
</protein>
<reference evidence="1 2" key="1">
    <citation type="submission" date="2019-03" db="EMBL/GenBank/DDBJ databases">
        <title>Single cell metagenomics reveals metabolic interactions within the superorganism composed of flagellate Streblomastix strix and complex community of Bacteroidetes bacteria on its surface.</title>
        <authorList>
            <person name="Treitli S.C."/>
            <person name="Kolisko M."/>
            <person name="Husnik F."/>
            <person name="Keeling P."/>
            <person name="Hampl V."/>
        </authorList>
    </citation>
    <scope>NUCLEOTIDE SEQUENCE [LARGE SCALE GENOMIC DNA]</scope>
    <source>
        <strain evidence="1">ST1C</strain>
    </source>
</reference>
<name>A0A5J4VJ98_9EUKA</name>
<feature type="non-terminal residue" evidence="1">
    <location>
        <position position="344"/>
    </location>
</feature>
<dbReference type="SUPFAM" id="SSF48371">
    <property type="entry name" value="ARM repeat"/>
    <property type="match status" value="1"/>
</dbReference>
<dbReference type="Proteomes" id="UP000324800">
    <property type="component" value="Unassembled WGS sequence"/>
</dbReference>
<gene>
    <name evidence="1" type="ORF">EZS28_021956</name>
</gene>
<evidence type="ECO:0000313" key="1">
    <source>
        <dbReference type="EMBL" id="KAA6382516.1"/>
    </source>
</evidence>
<organism evidence="1 2">
    <name type="scientific">Streblomastix strix</name>
    <dbReference type="NCBI Taxonomy" id="222440"/>
    <lineage>
        <taxon>Eukaryota</taxon>
        <taxon>Metamonada</taxon>
        <taxon>Preaxostyla</taxon>
        <taxon>Oxymonadida</taxon>
        <taxon>Streblomastigidae</taxon>
        <taxon>Streblomastix</taxon>
    </lineage>
</organism>
<dbReference type="AlphaFoldDB" id="A0A5J4VJ98"/>
<dbReference type="Gene3D" id="1.25.10.10">
    <property type="entry name" value="Leucine-rich Repeat Variant"/>
    <property type="match status" value="1"/>
</dbReference>
<dbReference type="OrthoDB" id="7537227at2759"/>
<sequence>MKDATALRGSAIYAREQAVISGNSLSDLCTKNSVSVSPLESIIEGKRHCGVFIDIHLGEIDGKATVETVTTPFCYKISQDVIFSGVLVNIFLLTTLLNESKAIRTLYLNKCMFAWTSAADDSFIRGYNTSKLGSRTNAFVNFQGNSIKSIVETSNISTSQNYKGFKQFIKTGAYHDPTKASISPMMCNFSDAFARIIVDESSMPQVLKIDKEELPFLVNGLISGTPEQQSQVVLRLLSIALHDSDTTLYNYKLFIGPLIVMLQSVLPETSLAAWEALSKLIKTCPNFRDELVRYGFIETVRYSLLDDDTPIHVQSNLIDIVTQLLLNQTDPQSMSELIGVLQRK</sequence>